<sequence>MASLKKKSTKAEKNTKFVFGEGSKQAVEVIVRESSLESQYLHVWPGGILMSEYLFNNPDIVSNKVILELGAGVGLPGLLAAKLGAKQVILTDATQYDSILQNINTCIELNSLTNAKSLGLTWGRFSKETIQLRANVILGADVFYDERDFENILANVQYYFDRGCDCFYTAIHNRGTSRPLGVLLLKWKMNVEEIDISHLIMNSNYLSLTDAEKLRLVKITSHKSTAISHHRIKSMLGLE</sequence>
<comment type="caution">
    <text evidence="1">The sequence shown here is derived from an EMBL/GenBank/DDBJ whole genome shotgun (WGS) entry which is preliminary data.</text>
</comment>
<gene>
    <name evidence="1" type="ORF">RFI_10706</name>
</gene>
<dbReference type="SUPFAM" id="SSF53335">
    <property type="entry name" value="S-adenosyl-L-methionine-dependent methyltransferases"/>
    <property type="match status" value="1"/>
</dbReference>
<dbReference type="PANTHER" id="PTHR14614:SF165">
    <property type="entry name" value="FAM86 N-TERMINAL DOMAIN-CONTAINING PROTEIN"/>
    <property type="match status" value="1"/>
</dbReference>
<dbReference type="Proteomes" id="UP000023152">
    <property type="component" value="Unassembled WGS sequence"/>
</dbReference>
<dbReference type="Gene3D" id="3.40.50.150">
    <property type="entry name" value="Vaccinia Virus protein VP39"/>
    <property type="match status" value="1"/>
</dbReference>
<organism evidence="1 2">
    <name type="scientific">Reticulomyxa filosa</name>
    <dbReference type="NCBI Taxonomy" id="46433"/>
    <lineage>
        <taxon>Eukaryota</taxon>
        <taxon>Sar</taxon>
        <taxon>Rhizaria</taxon>
        <taxon>Retaria</taxon>
        <taxon>Foraminifera</taxon>
        <taxon>Monothalamids</taxon>
        <taxon>Reticulomyxidae</taxon>
        <taxon>Reticulomyxa</taxon>
    </lineage>
</organism>
<dbReference type="InterPro" id="IPR019410">
    <property type="entry name" value="Methyltransf_16"/>
</dbReference>
<reference evidence="1 2" key="1">
    <citation type="journal article" date="2013" name="Curr. Biol.">
        <title>The Genome of the Foraminiferan Reticulomyxa filosa.</title>
        <authorList>
            <person name="Glockner G."/>
            <person name="Hulsmann N."/>
            <person name="Schleicher M."/>
            <person name="Noegel A.A."/>
            <person name="Eichinger L."/>
            <person name="Gallinger C."/>
            <person name="Pawlowski J."/>
            <person name="Sierra R."/>
            <person name="Euteneuer U."/>
            <person name="Pillet L."/>
            <person name="Moustafa A."/>
            <person name="Platzer M."/>
            <person name="Groth M."/>
            <person name="Szafranski K."/>
            <person name="Schliwa M."/>
        </authorList>
    </citation>
    <scope>NUCLEOTIDE SEQUENCE [LARGE SCALE GENOMIC DNA]</scope>
</reference>
<dbReference type="Pfam" id="PF10294">
    <property type="entry name" value="Methyltransf_16"/>
    <property type="match status" value="1"/>
</dbReference>
<proteinExistence type="predicted"/>
<dbReference type="OMA" id="VIGITWG"/>
<dbReference type="EMBL" id="ASPP01007873">
    <property type="protein sequence ID" value="ETO26429.1"/>
    <property type="molecule type" value="Genomic_DNA"/>
</dbReference>
<dbReference type="AlphaFoldDB" id="X6NL53"/>
<dbReference type="InterPro" id="IPR029063">
    <property type="entry name" value="SAM-dependent_MTases_sf"/>
</dbReference>
<accession>X6NL53</accession>
<name>X6NL53_RETFI</name>
<evidence type="ECO:0000313" key="2">
    <source>
        <dbReference type="Proteomes" id="UP000023152"/>
    </source>
</evidence>
<dbReference type="GO" id="GO:0005737">
    <property type="term" value="C:cytoplasm"/>
    <property type="evidence" value="ECO:0007669"/>
    <property type="project" value="TreeGrafter"/>
</dbReference>
<protein>
    <submittedName>
        <fullName evidence="1">Uncharacterized protein</fullName>
    </submittedName>
</protein>
<dbReference type="OrthoDB" id="407325at2759"/>
<evidence type="ECO:0000313" key="1">
    <source>
        <dbReference type="EMBL" id="ETO26429.1"/>
    </source>
</evidence>
<dbReference type="PANTHER" id="PTHR14614">
    <property type="entry name" value="HEPATOCELLULAR CARCINOMA-ASSOCIATED ANTIGEN"/>
    <property type="match status" value="1"/>
</dbReference>
<keyword evidence="2" id="KW-1185">Reference proteome</keyword>
<dbReference type="GO" id="GO:0005634">
    <property type="term" value="C:nucleus"/>
    <property type="evidence" value="ECO:0007669"/>
    <property type="project" value="TreeGrafter"/>
</dbReference>